<protein>
    <submittedName>
        <fullName evidence="2">Uncharacterized protein</fullName>
    </submittedName>
</protein>
<evidence type="ECO:0000313" key="3">
    <source>
        <dbReference type="Proteomes" id="UP000267844"/>
    </source>
</evidence>
<feature type="transmembrane region" description="Helical" evidence="1">
    <location>
        <begin position="104"/>
        <end position="122"/>
    </location>
</feature>
<keyword evidence="1" id="KW-0472">Membrane</keyword>
<organism evidence="2 3">
    <name type="scientific">Empedobacter falsenii</name>
    <dbReference type="NCBI Taxonomy" id="343874"/>
    <lineage>
        <taxon>Bacteria</taxon>
        <taxon>Pseudomonadati</taxon>
        <taxon>Bacteroidota</taxon>
        <taxon>Flavobacteriia</taxon>
        <taxon>Flavobacteriales</taxon>
        <taxon>Weeksellaceae</taxon>
        <taxon>Empedobacter</taxon>
    </lineage>
</organism>
<dbReference type="EMBL" id="RHPO01000021">
    <property type="protein sequence ID" value="RRT90107.1"/>
    <property type="molecule type" value="Genomic_DNA"/>
</dbReference>
<gene>
    <name evidence="2" type="ORF">EGI89_10245</name>
</gene>
<sequence length="133" mass="16001">MQKYFMKILRIIIVLILLLLIYNGVYNYNLMVNIRTTDRPINPLRYIFFGFYFLLILLNLIEYIRGKFTYGSFKKVIYYLIFAGYLACIFMFKYNDYHIPGLPLLGYFTLVGTTLFMLNQIIKNKPPYKRVKK</sequence>
<feature type="transmembrane region" description="Helical" evidence="1">
    <location>
        <begin position="7"/>
        <end position="26"/>
    </location>
</feature>
<feature type="transmembrane region" description="Helical" evidence="1">
    <location>
        <begin position="76"/>
        <end position="92"/>
    </location>
</feature>
<dbReference type="Proteomes" id="UP000267844">
    <property type="component" value="Unassembled WGS sequence"/>
</dbReference>
<keyword evidence="1" id="KW-1133">Transmembrane helix</keyword>
<dbReference type="AlphaFoldDB" id="A0A427BKM2"/>
<comment type="caution">
    <text evidence="2">The sequence shown here is derived from an EMBL/GenBank/DDBJ whole genome shotgun (WGS) entry which is preliminary data.</text>
</comment>
<keyword evidence="1" id="KW-0812">Transmembrane</keyword>
<name>A0A427BKM2_9FLAO</name>
<evidence type="ECO:0000313" key="2">
    <source>
        <dbReference type="EMBL" id="RRT90107.1"/>
    </source>
</evidence>
<feature type="transmembrane region" description="Helical" evidence="1">
    <location>
        <begin position="46"/>
        <end position="64"/>
    </location>
</feature>
<accession>A0A427BKM2</accession>
<proteinExistence type="predicted"/>
<reference evidence="2 3" key="1">
    <citation type="submission" date="2018-10" db="EMBL/GenBank/DDBJ databases">
        <title>Transmission dynamics of multidrug resistant bacteria on intensive care unit surfaces.</title>
        <authorList>
            <person name="D'Souza A.W."/>
            <person name="Potter R.F."/>
            <person name="Wallace M."/>
            <person name="Shupe A."/>
            <person name="Patel S."/>
            <person name="Sun S."/>
            <person name="Gul D."/>
            <person name="Kwon J.H."/>
            <person name="Andleeb S."/>
            <person name="Burnham C.-A.D."/>
            <person name="Dantas G."/>
        </authorList>
    </citation>
    <scope>NUCLEOTIDE SEQUENCE [LARGE SCALE GENOMIC DNA]</scope>
    <source>
        <strain evidence="2 3">WF_348</strain>
    </source>
</reference>
<evidence type="ECO:0000256" key="1">
    <source>
        <dbReference type="SAM" id="Phobius"/>
    </source>
</evidence>